<evidence type="ECO:0000256" key="4">
    <source>
        <dbReference type="ARBA" id="ARBA00022679"/>
    </source>
</evidence>
<feature type="region of interest" description="Disordered" evidence="9">
    <location>
        <begin position="698"/>
        <end position="720"/>
    </location>
</feature>
<dbReference type="InterPro" id="IPR001264">
    <property type="entry name" value="Glyco_trans_51"/>
</dbReference>
<keyword evidence="4" id="KW-0808">Transferase</keyword>
<dbReference type="InterPro" id="IPR050396">
    <property type="entry name" value="Glycosyltr_51/Transpeptidase"/>
</dbReference>
<keyword evidence="3" id="KW-0328">Glycosyltransferase</keyword>
<evidence type="ECO:0000256" key="10">
    <source>
        <dbReference type="SAM" id="Phobius"/>
    </source>
</evidence>
<proteinExistence type="predicted"/>
<keyword evidence="10" id="KW-1133">Transmembrane helix</keyword>
<protein>
    <recommendedName>
        <fullName evidence="15">Penicillin-insensitive transglycosylase</fullName>
    </recommendedName>
</protein>
<reference evidence="14" key="1">
    <citation type="journal article" date="2019" name="Int. J. Syst. Evol. Microbiol.">
        <title>The Global Catalogue of Microorganisms (GCM) 10K type strain sequencing project: providing services to taxonomists for standard genome sequencing and annotation.</title>
        <authorList>
            <consortium name="The Broad Institute Genomics Platform"/>
            <consortium name="The Broad Institute Genome Sequencing Center for Infectious Disease"/>
            <person name="Wu L."/>
            <person name="Ma J."/>
        </authorList>
    </citation>
    <scope>NUCLEOTIDE SEQUENCE [LARGE SCALE GENOMIC DNA]</scope>
    <source>
        <strain evidence="14">NBRC 106348</strain>
    </source>
</reference>
<dbReference type="Proteomes" id="UP001157091">
    <property type="component" value="Unassembled WGS sequence"/>
</dbReference>
<evidence type="ECO:0000259" key="12">
    <source>
        <dbReference type="Pfam" id="PF00912"/>
    </source>
</evidence>
<evidence type="ECO:0000256" key="3">
    <source>
        <dbReference type="ARBA" id="ARBA00022676"/>
    </source>
</evidence>
<dbReference type="SUPFAM" id="SSF56601">
    <property type="entry name" value="beta-lactamase/transpeptidase-like"/>
    <property type="match status" value="1"/>
</dbReference>
<dbReference type="InterPro" id="IPR001460">
    <property type="entry name" value="PCN-bd_Tpept"/>
</dbReference>
<dbReference type="InterPro" id="IPR036950">
    <property type="entry name" value="PBP_transglycosylase"/>
</dbReference>
<feature type="transmembrane region" description="Helical" evidence="10">
    <location>
        <begin position="109"/>
        <end position="130"/>
    </location>
</feature>
<dbReference type="PANTHER" id="PTHR32282">
    <property type="entry name" value="BINDING PROTEIN TRANSPEPTIDASE, PUTATIVE-RELATED"/>
    <property type="match status" value="1"/>
</dbReference>
<evidence type="ECO:0000313" key="14">
    <source>
        <dbReference type="Proteomes" id="UP001157091"/>
    </source>
</evidence>
<dbReference type="SUPFAM" id="SSF53955">
    <property type="entry name" value="Lysozyme-like"/>
    <property type="match status" value="1"/>
</dbReference>
<evidence type="ECO:0000256" key="8">
    <source>
        <dbReference type="ARBA" id="ARBA00049902"/>
    </source>
</evidence>
<feature type="compositionally biased region" description="Basic residues" evidence="9">
    <location>
        <begin position="76"/>
        <end position="87"/>
    </location>
</feature>
<name>A0ABQ6HZT0_9MICO</name>
<dbReference type="InterPro" id="IPR012338">
    <property type="entry name" value="Beta-lactam/transpept-like"/>
</dbReference>
<dbReference type="InterPro" id="IPR023346">
    <property type="entry name" value="Lysozyme-like_dom_sf"/>
</dbReference>
<dbReference type="PANTHER" id="PTHR32282:SF33">
    <property type="entry name" value="PEPTIDOGLYCAN GLYCOSYLTRANSFERASE"/>
    <property type="match status" value="1"/>
</dbReference>
<dbReference type="Pfam" id="PF00905">
    <property type="entry name" value="Transpeptidase"/>
    <property type="match status" value="1"/>
</dbReference>
<evidence type="ECO:0000313" key="13">
    <source>
        <dbReference type="EMBL" id="GMA23692.1"/>
    </source>
</evidence>
<keyword evidence="10" id="KW-0472">Membrane</keyword>
<keyword evidence="1" id="KW-0121">Carboxypeptidase</keyword>
<evidence type="ECO:0000259" key="11">
    <source>
        <dbReference type="Pfam" id="PF00905"/>
    </source>
</evidence>
<comment type="catalytic activity">
    <reaction evidence="7">
        <text>Preferential cleavage: (Ac)2-L-Lys-D-Ala-|-D-Ala. Also transpeptidation of peptidyl-alanyl moieties that are N-acyl substituents of D-alanine.</text>
        <dbReference type="EC" id="3.4.16.4"/>
    </reaction>
</comment>
<keyword evidence="2" id="KW-0645">Protease</keyword>
<feature type="domain" description="Glycosyl transferase family 51" evidence="12">
    <location>
        <begin position="174"/>
        <end position="345"/>
    </location>
</feature>
<dbReference type="EMBL" id="BSUK01000001">
    <property type="protein sequence ID" value="GMA23692.1"/>
    <property type="molecule type" value="Genomic_DNA"/>
</dbReference>
<evidence type="ECO:0000256" key="1">
    <source>
        <dbReference type="ARBA" id="ARBA00022645"/>
    </source>
</evidence>
<evidence type="ECO:0008006" key="15">
    <source>
        <dbReference type="Google" id="ProtNLM"/>
    </source>
</evidence>
<sequence>MSSAGDANGGLPGRPNFSSTTGSDGAARGPVRQSATRPTTSRTSARRGTSATGRPGAGGRTTSSASKGAAAGSRAAIKRGNPRTGWRRHVNYPRYHVKSFRRWLPSWRVVVGAFLGVFALGVGVVVAAYATTKIPQAAAYTKLQTSTVYYADGKTVIGTLRSSSSLQDSDDPYKNQNRKIVELTDLPDYVSQAVVASEDRSFYKNSGVDPKGIARALVTNLKNVGGRQAGGSTITQQYVERYFHTGSTTGYVGKFKEALTAIKVSKETPKDQVLQDYLNTIYFGRGAYGIETATEQYFGTTAKKLTPSQAAFLAGIIPSPSNWDPAKGADAKATATQRWERCVNFMAEDGYITADERDKALKAGLPKTKKVVVSKALSGQKGYLIDMVRHELTASGMTDEQMDTKGMKIVTTIDKPMEDEAVAQIKTTPKDADKRFGQGLATVDPSDGSILAIYGGPDYLKTQYNASASGFDGINGATAQAGSTFKTFALAAALEQGYSLDQTFDGRKDQIIPEWNPTKPIANFEGEGFANEPLREGYYNSVNTVFAHLNVDIGPKSTQEMAERLGIKGVKDNYANVLGTDSVSALQMASAYAVFASGGLKTTPHVIKKATDSEGDVVYQGPTKQKRVLSEEVANGVVSAMQDVPTKGTAKTLPDTYQNPTQVVGRPIAGKTGSAQDNVAAWFVGFTPQVSTAVGNWQATKKGATTPSRPSAGGSSAATR</sequence>
<dbReference type="Gene3D" id="3.40.710.10">
    <property type="entry name" value="DD-peptidase/beta-lactamase superfamily"/>
    <property type="match status" value="1"/>
</dbReference>
<evidence type="ECO:0000256" key="9">
    <source>
        <dbReference type="SAM" id="MobiDB-lite"/>
    </source>
</evidence>
<feature type="compositionally biased region" description="Low complexity" evidence="9">
    <location>
        <begin position="32"/>
        <end position="75"/>
    </location>
</feature>
<accession>A0ABQ6HZT0</accession>
<gene>
    <name evidence="13" type="ORF">GCM10025864_14510</name>
</gene>
<feature type="region of interest" description="Disordered" evidence="9">
    <location>
        <begin position="1"/>
        <end position="87"/>
    </location>
</feature>
<evidence type="ECO:0000256" key="2">
    <source>
        <dbReference type="ARBA" id="ARBA00022670"/>
    </source>
</evidence>
<feature type="domain" description="Penicillin-binding protein transpeptidase" evidence="11">
    <location>
        <begin position="443"/>
        <end position="689"/>
    </location>
</feature>
<comment type="catalytic activity">
    <reaction evidence="8">
        <text>[GlcNAc-(1-&gt;4)-Mur2Ac(oyl-L-Ala-gamma-D-Glu-L-Lys-D-Ala-D-Ala)](n)-di-trans,octa-cis-undecaprenyl diphosphate + beta-D-GlcNAc-(1-&gt;4)-Mur2Ac(oyl-L-Ala-gamma-D-Glu-L-Lys-D-Ala-D-Ala)-di-trans,octa-cis-undecaprenyl diphosphate = [GlcNAc-(1-&gt;4)-Mur2Ac(oyl-L-Ala-gamma-D-Glu-L-Lys-D-Ala-D-Ala)](n+1)-di-trans,octa-cis-undecaprenyl diphosphate + di-trans,octa-cis-undecaprenyl diphosphate + H(+)</text>
        <dbReference type="Rhea" id="RHEA:23708"/>
        <dbReference type="Rhea" id="RHEA-COMP:9602"/>
        <dbReference type="Rhea" id="RHEA-COMP:9603"/>
        <dbReference type="ChEBI" id="CHEBI:15378"/>
        <dbReference type="ChEBI" id="CHEBI:58405"/>
        <dbReference type="ChEBI" id="CHEBI:60033"/>
        <dbReference type="ChEBI" id="CHEBI:78435"/>
        <dbReference type="EC" id="2.4.99.28"/>
    </reaction>
</comment>
<keyword evidence="10" id="KW-0812">Transmembrane</keyword>
<dbReference type="Pfam" id="PF00912">
    <property type="entry name" value="Transgly"/>
    <property type="match status" value="1"/>
</dbReference>
<feature type="compositionally biased region" description="Low complexity" evidence="9">
    <location>
        <begin position="705"/>
        <end position="720"/>
    </location>
</feature>
<evidence type="ECO:0000256" key="5">
    <source>
        <dbReference type="ARBA" id="ARBA00022801"/>
    </source>
</evidence>
<organism evidence="13 14">
    <name type="scientific">Luteimicrobium album</name>
    <dbReference type="NCBI Taxonomy" id="1054550"/>
    <lineage>
        <taxon>Bacteria</taxon>
        <taxon>Bacillati</taxon>
        <taxon>Actinomycetota</taxon>
        <taxon>Actinomycetes</taxon>
        <taxon>Micrococcales</taxon>
        <taxon>Luteimicrobium</taxon>
    </lineage>
</organism>
<dbReference type="Gene3D" id="1.10.3810.10">
    <property type="entry name" value="Biosynthetic peptidoglycan transglycosylase-like"/>
    <property type="match status" value="1"/>
</dbReference>
<dbReference type="RefSeq" id="WP_284292653.1">
    <property type="nucleotide sequence ID" value="NZ_BSUK01000001.1"/>
</dbReference>
<evidence type="ECO:0000256" key="6">
    <source>
        <dbReference type="ARBA" id="ARBA00023268"/>
    </source>
</evidence>
<keyword evidence="6" id="KW-0511">Multifunctional enzyme</keyword>
<evidence type="ECO:0000256" key="7">
    <source>
        <dbReference type="ARBA" id="ARBA00034000"/>
    </source>
</evidence>
<keyword evidence="14" id="KW-1185">Reference proteome</keyword>
<comment type="caution">
    <text evidence="13">The sequence shown here is derived from an EMBL/GenBank/DDBJ whole genome shotgun (WGS) entry which is preliminary data.</text>
</comment>
<keyword evidence="5" id="KW-0378">Hydrolase</keyword>